<evidence type="ECO:0000256" key="1">
    <source>
        <dbReference type="SAM" id="MobiDB-lite"/>
    </source>
</evidence>
<comment type="caution">
    <text evidence="3">The sequence shown here is derived from an EMBL/GenBank/DDBJ whole genome shotgun (WGS) entry which is preliminary data.</text>
</comment>
<reference evidence="3" key="1">
    <citation type="submission" date="2022-12" db="EMBL/GenBank/DDBJ databases">
        <authorList>
            <person name="Petersen C."/>
        </authorList>
    </citation>
    <scope>NUCLEOTIDE SEQUENCE</scope>
    <source>
        <strain evidence="3">IBT 29677</strain>
    </source>
</reference>
<dbReference type="RefSeq" id="XP_056489770.1">
    <property type="nucleotide sequence ID" value="XM_056630468.1"/>
</dbReference>
<gene>
    <name evidence="3" type="ORF">N7509_005831</name>
</gene>
<evidence type="ECO:0000313" key="3">
    <source>
        <dbReference type="EMBL" id="KAJ5397718.1"/>
    </source>
</evidence>
<keyword evidence="4" id="KW-1185">Reference proteome</keyword>
<dbReference type="Pfam" id="PF13302">
    <property type="entry name" value="Acetyltransf_3"/>
    <property type="match status" value="1"/>
</dbReference>
<dbReference type="GeneID" id="81369448"/>
<evidence type="ECO:0000259" key="2">
    <source>
        <dbReference type="PROSITE" id="PS51186"/>
    </source>
</evidence>
<dbReference type="SUPFAM" id="SSF55729">
    <property type="entry name" value="Acyl-CoA N-acyltransferases (Nat)"/>
    <property type="match status" value="1"/>
</dbReference>
<dbReference type="InterPro" id="IPR051531">
    <property type="entry name" value="N-acetyltransferase"/>
</dbReference>
<evidence type="ECO:0000313" key="4">
    <source>
        <dbReference type="Proteomes" id="UP001147747"/>
    </source>
</evidence>
<feature type="domain" description="N-acetyltransferase" evidence="2">
    <location>
        <begin position="35"/>
        <end position="221"/>
    </location>
</feature>
<feature type="compositionally biased region" description="Polar residues" evidence="1">
    <location>
        <begin position="12"/>
        <end position="26"/>
    </location>
</feature>
<dbReference type="PROSITE" id="PS51186">
    <property type="entry name" value="GNAT"/>
    <property type="match status" value="1"/>
</dbReference>
<dbReference type="PANTHER" id="PTHR43792">
    <property type="entry name" value="GNAT FAMILY, PUTATIVE (AFU_ORTHOLOGUE AFUA_3G00765)-RELATED-RELATED"/>
    <property type="match status" value="1"/>
</dbReference>
<accession>A0A9W9W2W5</accession>
<dbReference type="Proteomes" id="UP001147747">
    <property type="component" value="Unassembled WGS sequence"/>
</dbReference>
<name>A0A9W9W2W5_9EURO</name>
<dbReference type="GO" id="GO:0016747">
    <property type="term" value="F:acyltransferase activity, transferring groups other than amino-acyl groups"/>
    <property type="evidence" value="ECO:0007669"/>
    <property type="project" value="InterPro"/>
</dbReference>
<dbReference type="InterPro" id="IPR016181">
    <property type="entry name" value="Acyl_CoA_acyltransferase"/>
</dbReference>
<dbReference type="AlphaFoldDB" id="A0A9W9W2W5"/>
<dbReference type="PANTHER" id="PTHR43792:SF1">
    <property type="entry name" value="N-ACETYLTRANSFERASE DOMAIN-CONTAINING PROTEIN"/>
    <property type="match status" value="1"/>
</dbReference>
<dbReference type="Gene3D" id="3.40.630.30">
    <property type="match status" value="1"/>
</dbReference>
<feature type="region of interest" description="Disordered" evidence="1">
    <location>
        <begin position="1"/>
        <end position="27"/>
    </location>
</feature>
<reference evidence="3" key="2">
    <citation type="journal article" date="2023" name="IMA Fungus">
        <title>Comparative genomic study of the Penicillium genus elucidates a diverse pangenome and 15 lateral gene transfer events.</title>
        <authorList>
            <person name="Petersen C."/>
            <person name="Sorensen T."/>
            <person name="Nielsen M.R."/>
            <person name="Sondergaard T.E."/>
            <person name="Sorensen J.L."/>
            <person name="Fitzpatrick D.A."/>
            <person name="Frisvad J.C."/>
            <person name="Nielsen K.L."/>
        </authorList>
    </citation>
    <scope>NUCLEOTIDE SEQUENCE</scope>
    <source>
        <strain evidence="3">IBT 29677</strain>
    </source>
</reference>
<dbReference type="EMBL" id="JAPZBU010000006">
    <property type="protein sequence ID" value="KAJ5397718.1"/>
    <property type="molecule type" value="Genomic_DNA"/>
</dbReference>
<proteinExistence type="predicted"/>
<organism evidence="3 4">
    <name type="scientific">Penicillium cosmopolitanum</name>
    <dbReference type="NCBI Taxonomy" id="1131564"/>
    <lineage>
        <taxon>Eukaryota</taxon>
        <taxon>Fungi</taxon>
        <taxon>Dikarya</taxon>
        <taxon>Ascomycota</taxon>
        <taxon>Pezizomycotina</taxon>
        <taxon>Eurotiomycetes</taxon>
        <taxon>Eurotiomycetidae</taxon>
        <taxon>Eurotiales</taxon>
        <taxon>Aspergillaceae</taxon>
        <taxon>Penicillium</taxon>
    </lineage>
</organism>
<sequence length="223" mass="25303">MGHTKPNDFVTVKTSLPTSPLPTNHARSPLTTGRLLLRPLAANDLEAMYVLRTQEDVMRWTSAGCIDPNIEMTRDKLNNFLPPNDTKTFNYAICLKETGDFIGMGGCHLFPAEHGWPEVGYMLKKEFWGQGLASEFLNAWLRAWKELPRSERESNVAKEMVNSEGLVQEHLIAITEEANSGSQRVLLKAGFEKFREFNEEDVSQPNGIIKLIAFRYFPSREDL</sequence>
<dbReference type="OrthoDB" id="4072826at2759"/>
<dbReference type="InterPro" id="IPR000182">
    <property type="entry name" value="GNAT_dom"/>
</dbReference>
<protein>
    <recommendedName>
        <fullName evidence="2">N-acetyltransferase domain-containing protein</fullName>
    </recommendedName>
</protein>